<evidence type="ECO:0000313" key="2">
    <source>
        <dbReference type="Proteomes" id="UP000076555"/>
    </source>
</evidence>
<comment type="caution">
    <text evidence="1">The sequence shown here is derived from an EMBL/GenBank/DDBJ whole genome shotgun (WGS) entry which is preliminary data.</text>
</comment>
<name>A0A161XN26_NODSP</name>
<dbReference type="Proteomes" id="UP000076555">
    <property type="component" value="Unassembled WGS sequence"/>
</dbReference>
<proteinExistence type="predicted"/>
<accession>A0A161XN26</accession>
<organism evidence="1 2">
    <name type="scientific">Nodularia spumigena CENA596</name>
    <dbReference type="NCBI Taxonomy" id="1819295"/>
    <lineage>
        <taxon>Bacteria</taxon>
        <taxon>Bacillati</taxon>
        <taxon>Cyanobacteriota</taxon>
        <taxon>Cyanophyceae</taxon>
        <taxon>Nostocales</taxon>
        <taxon>Nodulariaceae</taxon>
        <taxon>Nodularia</taxon>
    </lineage>
</organism>
<reference evidence="1 2" key="1">
    <citation type="submission" date="2016-04" db="EMBL/GenBank/DDBJ databases">
        <title>Draft Genome Assembly of the Bloom-forming Cyanobacterium Nodularia spumigena Strain CENA596 in Shrimp Production Ponds.</title>
        <authorList>
            <person name="Popin R.V."/>
            <person name="Rigonato J."/>
            <person name="Abreu V.A."/>
            <person name="Andreote A.P."/>
            <person name="Silveira S.B."/>
            <person name="Odebrecht C."/>
            <person name="Fiore M.F."/>
        </authorList>
    </citation>
    <scope>NUCLEOTIDE SEQUENCE [LARGE SCALE GENOMIC DNA]</scope>
    <source>
        <strain evidence="1 2">CENA596</strain>
    </source>
</reference>
<dbReference type="RefSeq" id="WP_063872463.1">
    <property type="nucleotide sequence ID" value="NZ_CAWMRI010000108.1"/>
</dbReference>
<dbReference type="AlphaFoldDB" id="A0A161XN26"/>
<evidence type="ECO:0000313" key="1">
    <source>
        <dbReference type="EMBL" id="KZL50174.1"/>
    </source>
</evidence>
<gene>
    <name evidence="1" type="ORF">A2T98_08865</name>
</gene>
<sequence length="74" mass="8616">MPPFYTIQKFPFIIEGIQELSKNTFAVIINKERKRELELYKLYASDPDFKTAFDDTIMQLLAQINLGNLQKFAG</sequence>
<protein>
    <submittedName>
        <fullName evidence="1">Uncharacterized protein</fullName>
    </submittedName>
</protein>
<dbReference type="EMBL" id="LWAJ01000108">
    <property type="protein sequence ID" value="KZL50174.1"/>
    <property type="molecule type" value="Genomic_DNA"/>
</dbReference>